<dbReference type="STRING" id="797277.SAMN05216198_2253"/>
<accession>A0A1H1TAX0</accession>
<keyword evidence="3" id="KW-1185">Reference proteome</keyword>
<evidence type="ECO:0000256" key="1">
    <source>
        <dbReference type="SAM" id="MobiDB-lite"/>
    </source>
</evidence>
<dbReference type="OrthoDB" id="7011854at2"/>
<dbReference type="AlphaFoldDB" id="A0A1H1TAX0"/>
<feature type="region of interest" description="Disordered" evidence="1">
    <location>
        <begin position="17"/>
        <end position="107"/>
    </location>
</feature>
<name>A0A1H1TAX0_9GAMM</name>
<evidence type="ECO:0000313" key="2">
    <source>
        <dbReference type="EMBL" id="SDS57241.1"/>
    </source>
</evidence>
<proteinExistence type="predicted"/>
<dbReference type="EMBL" id="LT629748">
    <property type="protein sequence ID" value="SDS57241.1"/>
    <property type="molecule type" value="Genomic_DNA"/>
</dbReference>
<reference evidence="3" key="1">
    <citation type="submission" date="2016-10" db="EMBL/GenBank/DDBJ databases">
        <authorList>
            <person name="Varghese N."/>
            <person name="Submissions S."/>
        </authorList>
    </citation>
    <scope>NUCLEOTIDE SEQUENCE [LARGE SCALE GENOMIC DNA]</scope>
    <source>
        <strain evidence="3">2SM5</strain>
    </source>
</reference>
<sequence>MRLTYLSIPLFALVLAGCGDDDPDTTLPMDNEVPAEEAYGTPADPADLPMNDTPAPTNEPMMPEDDNLRDELDRDPGLGTEPGGLPNEQVDPGVDSDTTTEPRGDGL</sequence>
<protein>
    <recommendedName>
        <fullName evidence="4">Lipoprotein</fullName>
    </recommendedName>
</protein>
<gene>
    <name evidence="2" type="ORF">SAMN05216198_2253</name>
</gene>
<dbReference type="RefSeq" id="WP_090273390.1">
    <property type="nucleotide sequence ID" value="NZ_LT629748.1"/>
</dbReference>
<evidence type="ECO:0000313" key="3">
    <source>
        <dbReference type="Proteomes" id="UP000243426"/>
    </source>
</evidence>
<organism evidence="2 3">
    <name type="scientific">Halopseudomonas litoralis</name>
    <dbReference type="NCBI Taxonomy" id="797277"/>
    <lineage>
        <taxon>Bacteria</taxon>
        <taxon>Pseudomonadati</taxon>
        <taxon>Pseudomonadota</taxon>
        <taxon>Gammaproteobacteria</taxon>
        <taxon>Pseudomonadales</taxon>
        <taxon>Pseudomonadaceae</taxon>
        <taxon>Halopseudomonas</taxon>
    </lineage>
</organism>
<dbReference type="PROSITE" id="PS51257">
    <property type="entry name" value="PROKAR_LIPOPROTEIN"/>
    <property type="match status" value="1"/>
</dbReference>
<evidence type="ECO:0008006" key="4">
    <source>
        <dbReference type="Google" id="ProtNLM"/>
    </source>
</evidence>
<dbReference type="Proteomes" id="UP000243426">
    <property type="component" value="Chromosome I"/>
</dbReference>